<accession>A0A1X7AS01</accession>
<evidence type="ECO:0000259" key="7">
    <source>
        <dbReference type="PROSITE" id="PS50983"/>
    </source>
</evidence>
<keyword evidence="4" id="KW-0410">Iron transport</keyword>
<evidence type="ECO:0000256" key="3">
    <source>
        <dbReference type="ARBA" id="ARBA00022448"/>
    </source>
</evidence>
<reference evidence="8 9" key="1">
    <citation type="submission" date="2017-03" db="EMBL/GenBank/DDBJ databases">
        <authorList>
            <person name="Afonso C.L."/>
            <person name="Miller P.J."/>
            <person name="Scott M.A."/>
            <person name="Spackman E."/>
            <person name="Goraichik I."/>
            <person name="Dimitrov K.M."/>
            <person name="Suarez D.L."/>
            <person name="Swayne D.E."/>
        </authorList>
    </citation>
    <scope>NUCLEOTIDE SEQUENCE [LARGE SCALE GENOMIC DNA]</scope>
    <source>
        <strain evidence="8">SB41UT1</strain>
    </source>
</reference>
<dbReference type="AlphaFoldDB" id="A0A1X7AS01"/>
<evidence type="ECO:0000256" key="4">
    <source>
        <dbReference type="ARBA" id="ARBA00022496"/>
    </source>
</evidence>
<dbReference type="Gene3D" id="3.40.50.1980">
    <property type="entry name" value="Nitrogenase molybdenum iron protein domain"/>
    <property type="match status" value="2"/>
</dbReference>
<dbReference type="PRINTS" id="PR01715">
    <property type="entry name" value="FERRIBNDNGPP"/>
</dbReference>
<proteinExistence type="inferred from homology"/>
<dbReference type="GO" id="GO:0030288">
    <property type="term" value="C:outer membrane-bounded periplasmic space"/>
    <property type="evidence" value="ECO:0007669"/>
    <property type="project" value="TreeGrafter"/>
</dbReference>
<evidence type="ECO:0000313" key="8">
    <source>
        <dbReference type="EMBL" id="SMA50923.1"/>
    </source>
</evidence>
<dbReference type="PANTHER" id="PTHR30532">
    <property type="entry name" value="IRON III DICITRATE-BINDING PERIPLASMIC PROTEIN"/>
    <property type="match status" value="1"/>
</dbReference>
<dbReference type="PROSITE" id="PS50983">
    <property type="entry name" value="FE_B12_PBP"/>
    <property type="match status" value="1"/>
</dbReference>
<evidence type="ECO:0000313" key="9">
    <source>
        <dbReference type="Proteomes" id="UP000196573"/>
    </source>
</evidence>
<comment type="subcellular location">
    <subcellularLocation>
        <location evidence="1">Cell envelope</location>
    </subcellularLocation>
</comment>
<sequence length="310" mass="34451">MNRIFLYPAGLILSLVSLWVPASPQKYVHDYGHVTLDAAPQRIAALNWTQAEFLLSLGVTPVGVTTLKGYRHWQSNNPPMPEGVVELGHRAEPSLEALWQLQPDLILGYNWRHGRLYDRLQAIAPTALYTQYPSQGDPRNYLTRMEDNFWRVAQLLDRTTLAEQHIKELEQTLAACRQRIKDAGLSGSRVMVGKFVGMGLGLRTYGEGSLAGAILEALSLENAWVKTLPGRDFSHIDLTQLPLVGDASLMLIGEVQGEARTMTTSAVWNSLPAVKEERVYRTPNLWGFGGPVSAKRMAEEFTRQLTGDAG</sequence>
<dbReference type="InterPro" id="IPR002491">
    <property type="entry name" value="ABC_transptr_periplasmic_BD"/>
</dbReference>
<keyword evidence="6" id="KW-0175">Coiled coil</keyword>
<evidence type="ECO:0000256" key="1">
    <source>
        <dbReference type="ARBA" id="ARBA00004196"/>
    </source>
</evidence>
<dbReference type="EMBL" id="FWPT01000020">
    <property type="protein sequence ID" value="SMA50923.1"/>
    <property type="molecule type" value="Genomic_DNA"/>
</dbReference>
<evidence type="ECO:0000256" key="2">
    <source>
        <dbReference type="ARBA" id="ARBA00008814"/>
    </source>
</evidence>
<evidence type="ECO:0000256" key="5">
    <source>
        <dbReference type="ARBA" id="ARBA00022729"/>
    </source>
</evidence>
<gene>
    <name evidence="8" type="primary">fhuD</name>
    <name evidence="8" type="ORF">EHSB41UT_04741</name>
</gene>
<feature type="domain" description="Fe/B12 periplasmic-binding" evidence="7">
    <location>
        <begin position="42"/>
        <end position="309"/>
    </location>
</feature>
<evidence type="ECO:0000256" key="6">
    <source>
        <dbReference type="SAM" id="Coils"/>
    </source>
</evidence>
<dbReference type="OrthoDB" id="6160519at2"/>
<dbReference type="Proteomes" id="UP000196573">
    <property type="component" value="Unassembled WGS sequence"/>
</dbReference>
<dbReference type="InterPro" id="IPR051313">
    <property type="entry name" value="Bact_iron-sidero_bind"/>
</dbReference>
<keyword evidence="3" id="KW-0813">Transport</keyword>
<keyword evidence="5" id="KW-0732">Signal</keyword>
<dbReference type="RefSeq" id="WP_087113366.1">
    <property type="nucleotide sequence ID" value="NZ_CBCSCN010000021.1"/>
</dbReference>
<dbReference type="Pfam" id="PF01497">
    <property type="entry name" value="Peripla_BP_2"/>
    <property type="match status" value="1"/>
</dbReference>
<dbReference type="GO" id="GO:1901678">
    <property type="term" value="P:iron coordination entity transport"/>
    <property type="evidence" value="ECO:0007669"/>
    <property type="project" value="UniProtKB-ARBA"/>
</dbReference>
<organism evidence="8 9">
    <name type="scientific">Parendozoicomonas haliclonae</name>
    <dbReference type="NCBI Taxonomy" id="1960125"/>
    <lineage>
        <taxon>Bacteria</taxon>
        <taxon>Pseudomonadati</taxon>
        <taxon>Pseudomonadota</taxon>
        <taxon>Gammaproteobacteria</taxon>
        <taxon>Oceanospirillales</taxon>
        <taxon>Endozoicomonadaceae</taxon>
        <taxon>Parendozoicomonas</taxon>
    </lineage>
</organism>
<name>A0A1X7AS01_9GAMM</name>
<dbReference type="SUPFAM" id="SSF53807">
    <property type="entry name" value="Helical backbone' metal receptor"/>
    <property type="match status" value="1"/>
</dbReference>
<dbReference type="PANTHER" id="PTHR30532:SF1">
    <property type="entry name" value="IRON(3+)-HYDROXAMATE-BINDING PROTEIN FHUD"/>
    <property type="match status" value="1"/>
</dbReference>
<keyword evidence="4" id="KW-0406">Ion transport</keyword>
<comment type="similarity">
    <text evidence="2">Belongs to the bacterial solute-binding protein 8 family.</text>
</comment>
<feature type="coiled-coil region" evidence="6">
    <location>
        <begin position="152"/>
        <end position="186"/>
    </location>
</feature>
<dbReference type="CDD" id="cd01146">
    <property type="entry name" value="FhuD"/>
    <property type="match status" value="1"/>
</dbReference>
<keyword evidence="9" id="KW-1185">Reference proteome</keyword>
<keyword evidence="4" id="KW-0408">Iron</keyword>
<protein>
    <submittedName>
        <fullName evidence="8">Iron(3+)-hydroxamate-binding protein FhuD</fullName>
    </submittedName>
</protein>